<evidence type="ECO:0000259" key="1">
    <source>
        <dbReference type="PROSITE" id="PS50075"/>
    </source>
</evidence>
<dbReference type="EMBL" id="JAPHNL010000263">
    <property type="protein sequence ID" value="MCX3062130.1"/>
    <property type="molecule type" value="Genomic_DNA"/>
</dbReference>
<name>A0ABT3TZB9_9ACTN</name>
<dbReference type="Pfam" id="PF00550">
    <property type="entry name" value="PP-binding"/>
    <property type="match status" value="1"/>
</dbReference>
<dbReference type="InterPro" id="IPR009081">
    <property type="entry name" value="PP-bd_ACP"/>
</dbReference>
<evidence type="ECO:0000313" key="3">
    <source>
        <dbReference type="Proteomes" id="UP001163064"/>
    </source>
</evidence>
<accession>A0ABT3TZB9</accession>
<dbReference type="InterPro" id="IPR036736">
    <property type="entry name" value="ACP-like_sf"/>
</dbReference>
<proteinExistence type="predicted"/>
<organism evidence="2 3">
    <name type="scientific">Streptomyces beihaiensis</name>
    <dbReference type="NCBI Taxonomy" id="2984495"/>
    <lineage>
        <taxon>Bacteria</taxon>
        <taxon>Bacillati</taxon>
        <taxon>Actinomycetota</taxon>
        <taxon>Actinomycetes</taxon>
        <taxon>Kitasatosporales</taxon>
        <taxon>Streptomycetaceae</taxon>
        <taxon>Streptomyces</taxon>
    </lineage>
</organism>
<keyword evidence="3" id="KW-1185">Reference proteome</keyword>
<protein>
    <submittedName>
        <fullName evidence="2">Acyl carrier protein</fullName>
    </submittedName>
</protein>
<evidence type="ECO:0000313" key="2">
    <source>
        <dbReference type="EMBL" id="MCX3062130.1"/>
    </source>
</evidence>
<dbReference type="Proteomes" id="UP001163064">
    <property type="component" value="Unassembled WGS sequence"/>
</dbReference>
<dbReference type="RefSeq" id="WP_266602096.1">
    <property type="nucleotide sequence ID" value="NZ_JAPHNL010000263.1"/>
</dbReference>
<feature type="domain" description="Carrier" evidence="1">
    <location>
        <begin position="6"/>
        <end position="82"/>
    </location>
</feature>
<dbReference type="SUPFAM" id="SSF47336">
    <property type="entry name" value="ACP-like"/>
    <property type="match status" value="1"/>
</dbReference>
<dbReference type="PROSITE" id="PS50075">
    <property type="entry name" value="CARRIER"/>
    <property type="match status" value="1"/>
</dbReference>
<gene>
    <name evidence="2" type="ORF">OFY01_20675</name>
</gene>
<comment type="caution">
    <text evidence="2">The sequence shown here is derived from an EMBL/GenBank/DDBJ whole genome shotgun (WGS) entry which is preliminary data.</text>
</comment>
<sequence length="82" mass="9241">MAVVTPDEKQLIKGIVCDILELEGDEIADDSLFVEDHDADSMRLIEILSSLELNLRVTIEQSELPRMVNLRGVYEVIGNITR</sequence>
<reference evidence="2" key="1">
    <citation type="submission" date="2022-10" db="EMBL/GenBank/DDBJ databases">
        <title>Streptomyces beihaiensis sp. nov., a chitin degrading actinobacterium, isolated from shrimp pond soil.</title>
        <authorList>
            <person name="Xie J."/>
            <person name="Shen N."/>
        </authorList>
    </citation>
    <scope>NUCLEOTIDE SEQUENCE</scope>
    <source>
        <strain evidence="2">GXMU-J5</strain>
    </source>
</reference>
<dbReference type="Gene3D" id="1.10.1200.10">
    <property type="entry name" value="ACP-like"/>
    <property type="match status" value="1"/>
</dbReference>